<sequence>MRRTHARMPARRQKLALVLVSLTALPGSCLAQTAAHSHPSGGPNAPGGRNAAPGDASLHDPDTRRSMTLNQPAASLEEALTGLARQTGRDILFSSDQVRGKNAPALRGRLTLDKALQKLLGGSGLNAHIQPDGAVVIANAARGSNFAHDRRDDKTGQEHITVIGRAERLAPSTVPLTITEPTSIIQKRFITNNIVPLASVDDIIKFQPSIWTQNPNGPGMGKAETMSLRGFQDGQYNMLFDGIPFGNASDLHHTTSSLFISHFLGQVQVNRGPGTASTIGNATFGGTIGFESRNPAKSFGVTPYGTYGSFNTRAGGVEVDSGKTRFGSMVLDLQHEETDGYLTGSGERRNNLLFKDVAQLGESTTLTLLTTYNWENQNTTQGATLEQYRKYGRNYGLCSNPALQCYAGYQPSTYTADFDYIDIKSRVLAWLTVENRLYTNGFEHDYTESTDASSDDPAANGVTFYSASGKKLATYRNDVPGKYADAKFRDYGDTLTFKAHTSQGDILLGAWADLQDDRRYTYALDLSKGGIMVPGKNGSAYSYDISDFNTTVQPYLEFDWKPFRNTVIKPGIKYSYFRRDYDAAVNKSTKVPLSATQKFSSWQPSISANQIILPGWSAYAQIARGFLAPPMSVFQTQNVGNVSPETTLNYQVGTVVQQKRWTLSFDAYYIDFSNYIASAQIRVPGFGTQSTSVNSGGAIYKGLEVEGQYAIGRGFSLYGNYSVNDAQYKHSSVRVAATPNVLASFGLLYDDNKGPYASIIGKFVGNHWGLDSTTDSAGKTVFANQYRIGSTTTADLALGWHFKKLGGYMRDVTPSLKISNLFNNRAVSDFAGNQSAASAGYPDGAPLYWRLAGRSVFFNLTVTLP</sequence>
<dbReference type="SUPFAM" id="SSF56935">
    <property type="entry name" value="Porins"/>
    <property type="match status" value="1"/>
</dbReference>
<comment type="caution">
    <text evidence="17">The sequence shown here is derived from an EMBL/GenBank/DDBJ whole genome shotgun (WGS) entry which is preliminary data.</text>
</comment>
<keyword evidence="18" id="KW-1185">Reference proteome</keyword>
<keyword evidence="2 12" id="KW-0813">Transport</keyword>
<dbReference type="Pfam" id="PF00593">
    <property type="entry name" value="TonB_dep_Rec_b-barrel"/>
    <property type="match status" value="1"/>
</dbReference>
<dbReference type="InterPro" id="IPR012910">
    <property type="entry name" value="Plug_dom"/>
</dbReference>
<evidence type="ECO:0000256" key="9">
    <source>
        <dbReference type="ARBA" id="ARBA00023077"/>
    </source>
</evidence>
<feature type="chain" id="PRO_5045916293" evidence="15">
    <location>
        <begin position="32"/>
        <end position="865"/>
    </location>
</feature>
<feature type="domain" description="Secretin/TonB short N-terminal" evidence="16">
    <location>
        <begin position="89"/>
        <end position="140"/>
    </location>
</feature>
<feature type="compositionally biased region" description="Low complexity" evidence="14">
    <location>
        <begin position="41"/>
        <end position="54"/>
    </location>
</feature>
<evidence type="ECO:0000256" key="15">
    <source>
        <dbReference type="SAM" id="SignalP"/>
    </source>
</evidence>
<keyword evidence="4" id="KW-0410">Iron transport</keyword>
<evidence type="ECO:0000256" key="3">
    <source>
        <dbReference type="ARBA" id="ARBA00022452"/>
    </source>
</evidence>
<name>A0ABT1CHI2_9PROT</name>
<accession>A0ABT1CHI2</accession>
<dbReference type="Proteomes" id="UP001523401">
    <property type="component" value="Unassembled WGS sequence"/>
</dbReference>
<comment type="subcellular location">
    <subcellularLocation>
        <location evidence="1 12">Cell outer membrane</location>
        <topology evidence="1 12">Multi-pass membrane protein</topology>
    </subcellularLocation>
</comment>
<evidence type="ECO:0000256" key="1">
    <source>
        <dbReference type="ARBA" id="ARBA00004571"/>
    </source>
</evidence>
<organism evidence="17 18">
    <name type="scientific">Asaia lannensis NBRC 102526</name>
    <dbReference type="NCBI Taxonomy" id="1307926"/>
    <lineage>
        <taxon>Bacteria</taxon>
        <taxon>Pseudomonadati</taxon>
        <taxon>Pseudomonadota</taxon>
        <taxon>Alphaproteobacteria</taxon>
        <taxon>Acetobacterales</taxon>
        <taxon>Acetobacteraceae</taxon>
        <taxon>Asaia</taxon>
    </lineage>
</organism>
<dbReference type="Gene3D" id="3.55.50.30">
    <property type="match status" value="1"/>
</dbReference>
<evidence type="ECO:0000256" key="12">
    <source>
        <dbReference type="PROSITE-ProRule" id="PRU01360"/>
    </source>
</evidence>
<keyword evidence="11 12" id="KW-0998">Cell outer membrane</keyword>
<evidence type="ECO:0000256" key="8">
    <source>
        <dbReference type="ARBA" id="ARBA00023065"/>
    </source>
</evidence>
<evidence type="ECO:0000259" key="16">
    <source>
        <dbReference type="SMART" id="SM00965"/>
    </source>
</evidence>
<evidence type="ECO:0000256" key="6">
    <source>
        <dbReference type="ARBA" id="ARBA00022729"/>
    </source>
</evidence>
<keyword evidence="3 12" id="KW-1134">Transmembrane beta strand</keyword>
<keyword evidence="17" id="KW-0675">Receptor</keyword>
<dbReference type="PANTHER" id="PTHR32552">
    <property type="entry name" value="FERRICHROME IRON RECEPTOR-RELATED"/>
    <property type="match status" value="1"/>
</dbReference>
<feature type="region of interest" description="Disordered" evidence="14">
    <location>
        <begin position="33"/>
        <end position="66"/>
    </location>
</feature>
<dbReference type="InterPro" id="IPR011662">
    <property type="entry name" value="Secretin/TonB_short_N"/>
</dbReference>
<gene>
    <name evidence="17" type="ORF">NF685_06395</name>
</gene>
<proteinExistence type="inferred from homology"/>
<dbReference type="InterPro" id="IPR039426">
    <property type="entry name" value="TonB-dep_rcpt-like"/>
</dbReference>
<feature type="signal peptide" evidence="15">
    <location>
        <begin position="1"/>
        <end position="31"/>
    </location>
</feature>
<dbReference type="InterPro" id="IPR037066">
    <property type="entry name" value="Plug_dom_sf"/>
</dbReference>
<keyword evidence="8" id="KW-0406">Ion transport</keyword>
<reference evidence="17 18" key="1">
    <citation type="submission" date="2022-06" db="EMBL/GenBank/DDBJ databases">
        <title>Whole-genome of Asaia lannensis strain LMG 27011T.</title>
        <authorList>
            <person name="Sombolestani A."/>
        </authorList>
    </citation>
    <scope>NUCLEOTIDE SEQUENCE [LARGE SCALE GENOMIC DNA]</scope>
    <source>
        <strain evidence="17 18">NBRC 102526</strain>
    </source>
</reference>
<dbReference type="PANTHER" id="PTHR32552:SF68">
    <property type="entry name" value="FERRICHROME OUTER MEMBRANE TRANSPORTER_PHAGE RECEPTOR"/>
    <property type="match status" value="1"/>
</dbReference>
<protein>
    <submittedName>
        <fullName evidence="17">TonB-dependent receptor</fullName>
    </submittedName>
</protein>
<dbReference type="PROSITE" id="PS52016">
    <property type="entry name" value="TONB_DEPENDENT_REC_3"/>
    <property type="match status" value="1"/>
</dbReference>
<dbReference type="InterPro" id="IPR036942">
    <property type="entry name" value="Beta-barrel_TonB_sf"/>
</dbReference>
<dbReference type="SMART" id="SM00965">
    <property type="entry name" value="STN"/>
    <property type="match status" value="1"/>
</dbReference>
<evidence type="ECO:0000256" key="10">
    <source>
        <dbReference type="ARBA" id="ARBA00023136"/>
    </source>
</evidence>
<evidence type="ECO:0000256" key="14">
    <source>
        <dbReference type="SAM" id="MobiDB-lite"/>
    </source>
</evidence>
<evidence type="ECO:0000313" key="18">
    <source>
        <dbReference type="Proteomes" id="UP001523401"/>
    </source>
</evidence>
<dbReference type="Pfam" id="PF07660">
    <property type="entry name" value="STN"/>
    <property type="match status" value="1"/>
</dbReference>
<evidence type="ECO:0000256" key="13">
    <source>
        <dbReference type="RuleBase" id="RU003357"/>
    </source>
</evidence>
<keyword evidence="5 12" id="KW-0812">Transmembrane</keyword>
<evidence type="ECO:0000256" key="4">
    <source>
        <dbReference type="ARBA" id="ARBA00022496"/>
    </source>
</evidence>
<keyword evidence="10 12" id="KW-0472">Membrane</keyword>
<keyword evidence="7" id="KW-0408">Iron</keyword>
<evidence type="ECO:0000313" key="17">
    <source>
        <dbReference type="EMBL" id="MCO6159658.1"/>
    </source>
</evidence>
<comment type="similarity">
    <text evidence="12 13">Belongs to the TonB-dependent receptor family.</text>
</comment>
<dbReference type="RefSeq" id="WP_252849013.1">
    <property type="nucleotide sequence ID" value="NZ_BAPW01000024.1"/>
</dbReference>
<dbReference type="Gene3D" id="2.40.170.20">
    <property type="entry name" value="TonB-dependent receptor, beta-barrel domain"/>
    <property type="match status" value="1"/>
</dbReference>
<evidence type="ECO:0000256" key="7">
    <source>
        <dbReference type="ARBA" id="ARBA00023004"/>
    </source>
</evidence>
<dbReference type="Gene3D" id="2.170.130.10">
    <property type="entry name" value="TonB-dependent receptor, plug domain"/>
    <property type="match status" value="1"/>
</dbReference>
<evidence type="ECO:0000256" key="11">
    <source>
        <dbReference type="ARBA" id="ARBA00023237"/>
    </source>
</evidence>
<evidence type="ECO:0000256" key="2">
    <source>
        <dbReference type="ARBA" id="ARBA00022448"/>
    </source>
</evidence>
<keyword evidence="9 13" id="KW-0798">TonB box</keyword>
<dbReference type="InterPro" id="IPR000531">
    <property type="entry name" value="Beta-barrel_TonB"/>
</dbReference>
<evidence type="ECO:0000256" key="5">
    <source>
        <dbReference type="ARBA" id="ARBA00022692"/>
    </source>
</evidence>
<dbReference type="EMBL" id="JAMXQU010000003">
    <property type="protein sequence ID" value="MCO6159658.1"/>
    <property type="molecule type" value="Genomic_DNA"/>
</dbReference>
<keyword evidence="6 15" id="KW-0732">Signal</keyword>
<dbReference type="Pfam" id="PF07715">
    <property type="entry name" value="Plug"/>
    <property type="match status" value="1"/>
</dbReference>